<feature type="transmembrane region" description="Helical" evidence="8">
    <location>
        <begin position="135"/>
        <end position="160"/>
    </location>
</feature>
<feature type="transmembrane region" description="Helical" evidence="8">
    <location>
        <begin position="518"/>
        <end position="536"/>
    </location>
</feature>
<protein>
    <submittedName>
        <fullName evidence="10">Major facilitator superfamily transporter</fullName>
    </submittedName>
</protein>
<feature type="transmembrane region" description="Helical" evidence="8">
    <location>
        <begin position="109"/>
        <end position="129"/>
    </location>
</feature>
<feature type="transmembrane region" description="Helical" evidence="8">
    <location>
        <begin position="238"/>
        <end position="258"/>
    </location>
</feature>
<gene>
    <name evidence="10" type="ORF">B0T14DRAFT_588693</name>
</gene>
<keyword evidence="5 8" id="KW-1133">Transmembrane helix</keyword>
<accession>A0AA39WJM6</accession>
<dbReference type="Pfam" id="PF07690">
    <property type="entry name" value="MFS_1"/>
    <property type="match status" value="1"/>
</dbReference>
<keyword evidence="6 8" id="KW-0472">Membrane</keyword>
<reference evidence="10" key="1">
    <citation type="submission" date="2023-06" db="EMBL/GenBank/DDBJ databases">
        <title>Genome-scale phylogeny and comparative genomics of the fungal order Sordariales.</title>
        <authorList>
            <consortium name="Lawrence Berkeley National Laboratory"/>
            <person name="Hensen N."/>
            <person name="Bonometti L."/>
            <person name="Westerberg I."/>
            <person name="Brannstrom I.O."/>
            <person name="Guillou S."/>
            <person name="Cros-Aarteil S."/>
            <person name="Calhoun S."/>
            <person name="Haridas S."/>
            <person name="Kuo A."/>
            <person name="Mondo S."/>
            <person name="Pangilinan J."/>
            <person name="Riley R."/>
            <person name="Labutti K."/>
            <person name="Andreopoulos B."/>
            <person name="Lipzen A."/>
            <person name="Chen C."/>
            <person name="Yanf M."/>
            <person name="Daum C."/>
            <person name="Ng V."/>
            <person name="Clum A."/>
            <person name="Steindorff A."/>
            <person name="Ohm R."/>
            <person name="Martin F."/>
            <person name="Silar P."/>
            <person name="Natvig D."/>
            <person name="Lalanne C."/>
            <person name="Gautier V."/>
            <person name="Ament-Velasquez S.L."/>
            <person name="Kruys A."/>
            <person name="Hutchinson M.I."/>
            <person name="Powell A.J."/>
            <person name="Barry K."/>
            <person name="Miller A.N."/>
            <person name="Grigoriev I.V."/>
            <person name="Debuchy R."/>
            <person name="Gladieux P."/>
            <person name="Thoren M.H."/>
            <person name="Johannesson H."/>
        </authorList>
    </citation>
    <scope>NUCLEOTIDE SEQUENCE</scope>
    <source>
        <strain evidence="10">CBS 606.72</strain>
    </source>
</reference>
<sequence length="553" mass="59346">MSTTTPTKDSPSKMEKTPNSDTESPPTKLLNSSRRTIRGLPWFLLTTSISLTMFIYALDNTITADLVPAIATSFSSVSLLPWLSVGFQVGAFIALLPITKLYSKFNAKVVYLTNVVLFMGASAICGAAPSMDAMIVGRVLLGVSGSAIYCGILFLVTVLCEEGERGLYISLAGAVWGVGTVLGPVVGGAFERVDWRWAFYINIVIGGVAAPVCWWVLPGFDPLEGGETKVEWRERWRGFDGVGTVLFTAWSVCLVMGINFGDVLYPWGSWQIVVLFVVGGLSLVAFAVQQRYSWWTTTAERLYPAQLLRNREADLLALSAICSNMAIFIPIFYIPVYFQFTRGDSAIVAAVRLLPLIAIVSVALVGQGFFLVRLGYYWPWYTVGASLGLAGNVMLYAADINTSEAYIYGAEVLIGFGLGIYNQAGYTVIYKVINPADAGYALPFMMVAQYLGVTFGLSIAGAAFINDAKNSLAALLPAFTDDQLTSLISGTSDSALELVPEELRGAVIVAIVDGLRKVFIPAFAGAAVCLGISAVLSKKRVFTSEDSGAAVVG</sequence>
<organism evidence="10 11">
    <name type="scientific">Immersiella caudata</name>
    <dbReference type="NCBI Taxonomy" id="314043"/>
    <lineage>
        <taxon>Eukaryota</taxon>
        <taxon>Fungi</taxon>
        <taxon>Dikarya</taxon>
        <taxon>Ascomycota</taxon>
        <taxon>Pezizomycotina</taxon>
        <taxon>Sordariomycetes</taxon>
        <taxon>Sordariomycetidae</taxon>
        <taxon>Sordariales</taxon>
        <taxon>Lasiosphaeriaceae</taxon>
        <taxon>Immersiella</taxon>
    </lineage>
</organism>
<feature type="transmembrane region" description="Helical" evidence="8">
    <location>
        <begin position="346"/>
        <end position="366"/>
    </location>
</feature>
<evidence type="ECO:0000259" key="9">
    <source>
        <dbReference type="PROSITE" id="PS50850"/>
    </source>
</evidence>
<comment type="subcellular location">
    <subcellularLocation>
        <location evidence="1">Membrane</location>
        <topology evidence="1">Multi-pass membrane protein</topology>
    </subcellularLocation>
</comment>
<dbReference type="Proteomes" id="UP001175000">
    <property type="component" value="Unassembled WGS sequence"/>
</dbReference>
<evidence type="ECO:0000256" key="8">
    <source>
        <dbReference type="SAM" id="Phobius"/>
    </source>
</evidence>
<dbReference type="AlphaFoldDB" id="A0AA39WJM6"/>
<dbReference type="GO" id="GO:0005886">
    <property type="term" value="C:plasma membrane"/>
    <property type="evidence" value="ECO:0007669"/>
    <property type="project" value="TreeGrafter"/>
</dbReference>
<feature type="transmembrane region" description="Helical" evidence="8">
    <location>
        <begin position="270"/>
        <end position="288"/>
    </location>
</feature>
<dbReference type="GO" id="GO:0022857">
    <property type="term" value="F:transmembrane transporter activity"/>
    <property type="evidence" value="ECO:0007669"/>
    <property type="project" value="InterPro"/>
</dbReference>
<dbReference type="InterPro" id="IPR036259">
    <property type="entry name" value="MFS_trans_sf"/>
</dbReference>
<feature type="transmembrane region" description="Helical" evidence="8">
    <location>
        <begin position="40"/>
        <end position="58"/>
    </location>
</feature>
<comment type="similarity">
    <text evidence="2">Belongs to the major facilitator superfamily. TCR/Tet family.</text>
</comment>
<evidence type="ECO:0000256" key="7">
    <source>
        <dbReference type="SAM" id="MobiDB-lite"/>
    </source>
</evidence>
<keyword evidence="3" id="KW-0813">Transport</keyword>
<feature type="transmembrane region" description="Helical" evidence="8">
    <location>
        <begin position="78"/>
        <end position="97"/>
    </location>
</feature>
<keyword evidence="11" id="KW-1185">Reference proteome</keyword>
<feature type="region of interest" description="Disordered" evidence="7">
    <location>
        <begin position="1"/>
        <end position="30"/>
    </location>
</feature>
<proteinExistence type="inferred from homology"/>
<name>A0AA39WJM6_9PEZI</name>
<dbReference type="PROSITE" id="PS50850">
    <property type="entry name" value="MFS"/>
    <property type="match status" value="1"/>
</dbReference>
<evidence type="ECO:0000256" key="2">
    <source>
        <dbReference type="ARBA" id="ARBA00007520"/>
    </source>
</evidence>
<evidence type="ECO:0000313" key="11">
    <source>
        <dbReference type="Proteomes" id="UP001175000"/>
    </source>
</evidence>
<dbReference type="SUPFAM" id="SSF103473">
    <property type="entry name" value="MFS general substrate transporter"/>
    <property type="match status" value="1"/>
</dbReference>
<evidence type="ECO:0000313" key="10">
    <source>
        <dbReference type="EMBL" id="KAK0616591.1"/>
    </source>
</evidence>
<feature type="transmembrane region" description="Helical" evidence="8">
    <location>
        <begin position="315"/>
        <end position="334"/>
    </location>
</feature>
<keyword evidence="4 8" id="KW-0812">Transmembrane</keyword>
<evidence type="ECO:0000256" key="6">
    <source>
        <dbReference type="ARBA" id="ARBA00023136"/>
    </source>
</evidence>
<evidence type="ECO:0000256" key="1">
    <source>
        <dbReference type="ARBA" id="ARBA00004141"/>
    </source>
</evidence>
<feature type="transmembrane region" description="Helical" evidence="8">
    <location>
        <begin position="441"/>
        <end position="465"/>
    </location>
</feature>
<dbReference type="PANTHER" id="PTHR23501:SF12">
    <property type="entry name" value="MAJOR FACILITATOR SUPERFAMILY (MFS) PROFILE DOMAIN-CONTAINING PROTEIN-RELATED"/>
    <property type="match status" value="1"/>
</dbReference>
<dbReference type="InterPro" id="IPR020846">
    <property type="entry name" value="MFS_dom"/>
</dbReference>
<feature type="transmembrane region" description="Helical" evidence="8">
    <location>
        <begin position="378"/>
        <end position="399"/>
    </location>
</feature>
<dbReference type="Gene3D" id="1.20.1250.20">
    <property type="entry name" value="MFS general substrate transporter like domains"/>
    <property type="match status" value="2"/>
</dbReference>
<dbReference type="PANTHER" id="PTHR23501">
    <property type="entry name" value="MAJOR FACILITATOR SUPERFAMILY"/>
    <property type="match status" value="1"/>
</dbReference>
<evidence type="ECO:0000256" key="4">
    <source>
        <dbReference type="ARBA" id="ARBA00022692"/>
    </source>
</evidence>
<feature type="transmembrane region" description="Helical" evidence="8">
    <location>
        <begin position="197"/>
        <end position="217"/>
    </location>
</feature>
<feature type="compositionally biased region" description="Polar residues" evidence="7">
    <location>
        <begin position="19"/>
        <end position="30"/>
    </location>
</feature>
<feature type="transmembrane region" description="Helical" evidence="8">
    <location>
        <begin position="405"/>
        <end position="429"/>
    </location>
</feature>
<dbReference type="EMBL" id="JAULSU010000005">
    <property type="protein sequence ID" value="KAK0616591.1"/>
    <property type="molecule type" value="Genomic_DNA"/>
</dbReference>
<evidence type="ECO:0000256" key="5">
    <source>
        <dbReference type="ARBA" id="ARBA00022989"/>
    </source>
</evidence>
<dbReference type="InterPro" id="IPR011701">
    <property type="entry name" value="MFS"/>
</dbReference>
<comment type="caution">
    <text evidence="10">The sequence shown here is derived from an EMBL/GenBank/DDBJ whole genome shotgun (WGS) entry which is preliminary data.</text>
</comment>
<feature type="domain" description="Major facilitator superfamily (MFS) profile" evidence="9">
    <location>
        <begin position="45"/>
        <end position="541"/>
    </location>
</feature>
<evidence type="ECO:0000256" key="3">
    <source>
        <dbReference type="ARBA" id="ARBA00022448"/>
    </source>
</evidence>
<feature type="transmembrane region" description="Helical" evidence="8">
    <location>
        <begin position="167"/>
        <end position="185"/>
    </location>
</feature>